<protein>
    <submittedName>
        <fullName evidence="1">Uncharacterized protein</fullName>
    </submittedName>
</protein>
<name>A0AA97PN91_PYRO3</name>
<organism evidence="1">
    <name type="scientific">Pyricularia oryzae (strain Y34)</name>
    <name type="common">Rice blast fungus</name>
    <name type="synonym">Magnaporthe oryzae</name>
    <dbReference type="NCBI Taxonomy" id="1143189"/>
    <lineage>
        <taxon>Eukaryota</taxon>
        <taxon>Fungi</taxon>
        <taxon>Dikarya</taxon>
        <taxon>Ascomycota</taxon>
        <taxon>Pezizomycotina</taxon>
        <taxon>Sordariomycetes</taxon>
        <taxon>Sordariomycetidae</taxon>
        <taxon>Magnaporthales</taxon>
        <taxon>Pyriculariaceae</taxon>
        <taxon>Pyricularia</taxon>
    </lineage>
</organism>
<gene>
    <name evidence="1" type="ORF">OOU_Y34scaffold00352g5</name>
</gene>
<evidence type="ECO:0000313" key="1">
    <source>
        <dbReference type="EMBL" id="ELQ40804.1"/>
    </source>
</evidence>
<dbReference type="EMBL" id="JH793002">
    <property type="protein sequence ID" value="ELQ40804.1"/>
    <property type="molecule type" value="Genomic_DNA"/>
</dbReference>
<accession>A0AA97PN91</accession>
<dbReference type="AlphaFoldDB" id="A0AA97PN91"/>
<reference evidence="1" key="1">
    <citation type="journal article" date="2012" name="PLoS Genet.">
        <title>Comparative analysis of the genomes of two field isolates of the rice blast fungus Magnaporthe oryzae.</title>
        <authorList>
            <person name="Xue M."/>
            <person name="Yang J."/>
            <person name="Li Z."/>
            <person name="Hu S."/>
            <person name="Yao N."/>
            <person name="Dean R.A."/>
            <person name="Zhao W."/>
            <person name="Shen M."/>
            <person name="Zhang H."/>
            <person name="Li C."/>
            <person name="Liu L."/>
            <person name="Cao L."/>
            <person name="Xu X."/>
            <person name="Xing Y."/>
            <person name="Hsiang T."/>
            <person name="Zhang Z."/>
            <person name="Xu J.R."/>
            <person name="Peng Y.L."/>
        </authorList>
    </citation>
    <scope>NUCLEOTIDE SEQUENCE</scope>
    <source>
        <strain evidence="1">Y34</strain>
    </source>
</reference>
<dbReference type="Proteomes" id="UP000011086">
    <property type="component" value="Unassembled WGS sequence"/>
</dbReference>
<proteinExistence type="predicted"/>
<sequence length="29" mass="3269">MALWGLWRKQIGVDRRRSPAIPADLMSSG</sequence>